<dbReference type="PANTHER" id="PTHR31009">
    <property type="entry name" value="S-ADENOSYL-L-METHIONINE:CARBOXYL METHYLTRANSFERASE FAMILY PROTEIN"/>
    <property type="match status" value="1"/>
</dbReference>
<keyword evidence="3" id="KW-0460">Magnesium</keyword>
<keyword evidence="5" id="KW-0808">Transferase</keyword>
<keyword evidence="5" id="KW-0489">Methyltransferase</keyword>
<dbReference type="Proteomes" id="UP000007305">
    <property type="component" value="Chromosome 4"/>
</dbReference>
<keyword evidence="2" id="KW-0479">Metal-binding</keyword>
<dbReference type="Gene3D" id="3.40.50.150">
    <property type="entry name" value="Vaccinia Virus protein VP39"/>
    <property type="match status" value="1"/>
</dbReference>
<name>A0A1D6QK99_MAIZE</name>
<protein>
    <submittedName>
        <fullName evidence="5">Salicylate/benzoate carboxyl methyltransferase</fullName>
    </submittedName>
</protein>
<dbReference type="GO" id="GO:0008757">
    <property type="term" value="F:S-adenosylmethionine-dependent methyltransferase activity"/>
    <property type="evidence" value="ECO:0000318"/>
    <property type="project" value="GO_Central"/>
</dbReference>
<dbReference type="RefSeq" id="XP_023158046.1">
    <property type="nucleotide sequence ID" value="XM_023302278.1"/>
</dbReference>
<sequence>MKVERDFHMSRGDGEDSYASNSRVQEKSILKTRPVLHKAVTAAHALSLISAGSGGGAMVVADLGCSSGPNTLLIVSEVLGAVADCRHELATTMMVVGGGGQPQHVQIFLNDLPGNDFNLVFRSLEQFKTLAAKDRREKPLLPPYYVAGLPGSFYTRLFPDRSVHLFHSSYCLMWRSKVPDELTGGAVLNEGHIYIWETTPPAVVALYRRQFQEDLSLFLRLRHTELVTGGHMVLTFLGRKSKDVLRGELSYTWGLLAQALQSLVKQGRVEKEKLDSFNLPFYAPSMDEVTDVIARSQAFDVTHIQLFETNLDPHDDDDMEMEMNEDAAVQSGVNVARTIRAVIGPLIAGHFGEHILDDLFELHANNVAVHLQKVKTKYPVIVVSLEARRAK</sequence>
<dbReference type="GO" id="GO:0032259">
    <property type="term" value="P:methylation"/>
    <property type="evidence" value="ECO:0000318"/>
    <property type="project" value="GO_Central"/>
</dbReference>
<dbReference type="GeneID" id="103655842"/>
<dbReference type="ExpressionAtlas" id="A0A1D6QK99">
    <property type="expression patterns" value="baseline and differential"/>
</dbReference>
<dbReference type="InterPro" id="IPR029063">
    <property type="entry name" value="SAM-dependent_MTases_sf"/>
</dbReference>
<dbReference type="SMR" id="A0A1D6QK99"/>
<dbReference type="InterPro" id="IPR042086">
    <property type="entry name" value="MeTrfase_capping"/>
</dbReference>
<evidence type="ECO:0000313" key="6">
    <source>
        <dbReference type="EnsemblPlants" id="Zm00001eb199390_P001"/>
    </source>
</evidence>
<comment type="similarity">
    <text evidence="1">Belongs to the methyltransferase superfamily. Type-7 methyltransferase family. SABATH subfamily.</text>
</comment>
<reference evidence="6" key="3">
    <citation type="submission" date="2019-07" db="EMBL/GenBank/DDBJ databases">
        <authorList>
            <person name="Seetharam A."/>
            <person name="Woodhouse M."/>
            <person name="Cannon E."/>
        </authorList>
    </citation>
    <scope>NUCLEOTIDE SEQUENCE [LARGE SCALE GENOMIC DNA]</scope>
    <source>
        <strain evidence="6">cv. B73</strain>
    </source>
</reference>
<feature type="compositionally biased region" description="Basic and acidic residues" evidence="4">
    <location>
        <begin position="1"/>
        <end position="14"/>
    </location>
</feature>
<dbReference type="OMA" id="MEMEMNE"/>
<evidence type="ECO:0000313" key="7">
    <source>
        <dbReference type="Proteomes" id="UP000007305"/>
    </source>
</evidence>
<accession>A0A1D6QK99</accession>
<dbReference type="Gene3D" id="1.10.1200.270">
    <property type="entry name" value="Methyltransferase, alpha-helical capping domain"/>
    <property type="match status" value="1"/>
</dbReference>
<dbReference type="EnsemblPlants" id="Zm00001eb199390_T001">
    <property type="protein sequence ID" value="Zm00001eb199390_P001"/>
    <property type="gene ID" value="Zm00001eb199390"/>
</dbReference>
<organism evidence="5">
    <name type="scientific">Zea mays</name>
    <name type="common">Maize</name>
    <dbReference type="NCBI Taxonomy" id="4577"/>
    <lineage>
        <taxon>Eukaryota</taxon>
        <taxon>Viridiplantae</taxon>
        <taxon>Streptophyta</taxon>
        <taxon>Embryophyta</taxon>
        <taxon>Tracheophyta</taxon>
        <taxon>Spermatophyta</taxon>
        <taxon>Magnoliopsida</taxon>
        <taxon>Liliopsida</taxon>
        <taxon>Poales</taxon>
        <taxon>Poaceae</taxon>
        <taxon>PACMAD clade</taxon>
        <taxon>Panicoideae</taxon>
        <taxon>Andropogonodae</taxon>
        <taxon>Andropogoneae</taxon>
        <taxon>Tripsacinae</taxon>
        <taxon>Zea</taxon>
    </lineage>
</organism>
<evidence type="ECO:0000313" key="5">
    <source>
        <dbReference type="EMBL" id="AQK58155.1"/>
    </source>
</evidence>
<gene>
    <name evidence="6" type="primary">LOC103655842</name>
    <name evidence="5" type="ORF">ZEAMMB73_Zm00001d052831</name>
</gene>
<dbReference type="GO" id="GO:0046872">
    <property type="term" value="F:metal ion binding"/>
    <property type="evidence" value="ECO:0007669"/>
    <property type="project" value="UniProtKB-KW"/>
</dbReference>
<dbReference type="Pfam" id="PF03492">
    <property type="entry name" value="Methyltransf_7"/>
    <property type="match status" value="1"/>
</dbReference>
<reference evidence="7" key="1">
    <citation type="journal article" date="2009" name="Science">
        <title>The B73 maize genome: complexity, diversity, and dynamics.</title>
        <authorList>
            <person name="Schnable P.S."/>
            <person name="Ware D."/>
            <person name="Fulton R.S."/>
            <person name="Stein J.C."/>
            <person name="Wei F."/>
            <person name="Pasternak S."/>
            <person name="Liang C."/>
            <person name="Zhang J."/>
            <person name="Fulton L."/>
            <person name="Graves T.A."/>
            <person name="Minx P."/>
            <person name="Reily A.D."/>
            <person name="Courtney L."/>
            <person name="Kruchowski S.S."/>
            <person name="Tomlinson C."/>
            <person name="Strong C."/>
            <person name="Delehaunty K."/>
            <person name="Fronick C."/>
            <person name="Courtney B."/>
            <person name="Rock S.M."/>
            <person name="Belter E."/>
            <person name="Du F."/>
            <person name="Kim K."/>
            <person name="Abbott R.M."/>
            <person name="Cotton M."/>
            <person name="Levy A."/>
            <person name="Marchetto P."/>
            <person name="Ochoa K."/>
            <person name="Jackson S.M."/>
            <person name="Gillam B."/>
            <person name="Chen W."/>
            <person name="Yan L."/>
            <person name="Higginbotham J."/>
            <person name="Cardenas M."/>
            <person name="Waligorski J."/>
            <person name="Applebaum E."/>
            <person name="Phelps L."/>
            <person name="Falcone J."/>
            <person name="Kanchi K."/>
            <person name="Thane T."/>
            <person name="Scimone A."/>
            <person name="Thane N."/>
            <person name="Henke J."/>
            <person name="Wang T."/>
            <person name="Ruppert J."/>
            <person name="Shah N."/>
            <person name="Rotter K."/>
            <person name="Hodges J."/>
            <person name="Ingenthron E."/>
            <person name="Cordes M."/>
            <person name="Kohlberg S."/>
            <person name="Sgro J."/>
            <person name="Delgado B."/>
            <person name="Mead K."/>
            <person name="Chinwalla A."/>
            <person name="Leonard S."/>
            <person name="Crouse K."/>
            <person name="Collura K."/>
            <person name="Kudrna D."/>
            <person name="Currie J."/>
            <person name="He R."/>
            <person name="Angelova A."/>
            <person name="Rajasekar S."/>
            <person name="Mueller T."/>
            <person name="Lomeli R."/>
            <person name="Scara G."/>
            <person name="Ko A."/>
            <person name="Delaney K."/>
            <person name="Wissotski M."/>
            <person name="Lopez G."/>
            <person name="Campos D."/>
            <person name="Braidotti M."/>
            <person name="Ashley E."/>
            <person name="Golser W."/>
            <person name="Kim H."/>
            <person name="Lee S."/>
            <person name="Lin J."/>
            <person name="Dujmic Z."/>
            <person name="Kim W."/>
            <person name="Talag J."/>
            <person name="Zuccolo A."/>
            <person name="Fan C."/>
            <person name="Sebastian A."/>
            <person name="Kramer M."/>
            <person name="Spiegel L."/>
            <person name="Nascimento L."/>
            <person name="Zutavern T."/>
            <person name="Miller B."/>
            <person name="Ambroise C."/>
            <person name="Muller S."/>
            <person name="Spooner W."/>
            <person name="Narechania A."/>
            <person name="Ren L."/>
            <person name="Wei S."/>
            <person name="Kumari S."/>
            <person name="Faga B."/>
            <person name="Levy M.J."/>
            <person name="McMahan L."/>
            <person name="Van Buren P."/>
            <person name="Vaughn M.W."/>
            <person name="Ying K."/>
            <person name="Yeh C.-T."/>
            <person name="Emrich S.J."/>
            <person name="Jia Y."/>
            <person name="Kalyanaraman A."/>
            <person name="Hsia A.-P."/>
            <person name="Barbazuk W.B."/>
            <person name="Baucom R.S."/>
            <person name="Brutnell T.P."/>
            <person name="Carpita N.C."/>
            <person name="Chaparro C."/>
            <person name="Chia J.-M."/>
            <person name="Deragon J.-M."/>
            <person name="Estill J.C."/>
            <person name="Fu Y."/>
            <person name="Jeddeloh J.A."/>
            <person name="Han Y."/>
            <person name="Lee H."/>
            <person name="Li P."/>
            <person name="Lisch D.R."/>
            <person name="Liu S."/>
            <person name="Liu Z."/>
            <person name="Nagel D.H."/>
            <person name="McCann M.C."/>
            <person name="SanMiguel P."/>
            <person name="Myers A.M."/>
            <person name="Nettleton D."/>
            <person name="Nguyen J."/>
            <person name="Penning B.W."/>
            <person name="Ponnala L."/>
            <person name="Schneider K.L."/>
            <person name="Schwartz D.C."/>
            <person name="Sharma A."/>
            <person name="Soderlund C."/>
            <person name="Springer N.M."/>
            <person name="Sun Q."/>
            <person name="Wang H."/>
            <person name="Waterman M."/>
            <person name="Westerman R."/>
            <person name="Wolfgruber T.K."/>
            <person name="Yang L."/>
            <person name="Yu Y."/>
            <person name="Zhang L."/>
            <person name="Zhou S."/>
            <person name="Zhu Q."/>
            <person name="Bennetzen J.L."/>
            <person name="Dawe R.K."/>
            <person name="Jiang J."/>
            <person name="Jiang N."/>
            <person name="Presting G.G."/>
            <person name="Wessler S.R."/>
            <person name="Aluru S."/>
            <person name="Martienssen R.A."/>
            <person name="Clifton S.W."/>
            <person name="McCombie W.R."/>
            <person name="Wing R.A."/>
            <person name="Wilson R.K."/>
        </authorList>
    </citation>
    <scope>NUCLEOTIDE SEQUENCE [LARGE SCALE GENOMIC DNA]</scope>
    <source>
        <strain evidence="7">cv. B73</strain>
    </source>
</reference>
<proteinExistence type="inferred from homology"/>
<dbReference type="AlphaFoldDB" id="A0A1D6QK99"/>
<keyword evidence="7" id="KW-1185">Reference proteome</keyword>
<evidence type="ECO:0000256" key="1">
    <source>
        <dbReference type="ARBA" id="ARBA00008908"/>
    </source>
</evidence>
<evidence type="ECO:0000256" key="2">
    <source>
        <dbReference type="ARBA" id="ARBA00022723"/>
    </source>
</evidence>
<feature type="region of interest" description="Disordered" evidence="4">
    <location>
        <begin position="1"/>
        <end position="20"/>
    </location>
</feature>
<evidence type="ECO:0000256" key="4">
    <source>
        <dbReference type="SAM" id="MobiDB-lite"/>
    </source>
</evidence>
<dbReference type="OrthoDB" id="638608at2759"/>
<dbReference type="InterPro" id="IPR005299">
    <property type="entry name" value="MeTrfase_7"/>
</dbReference>
<evidence type="ECO:0000256" key="3">
    <source>
        <dbReference type="ARBA" id="ARBA00022842"/>
    </source>
</evidence>
<dbReference type="SUPFAM" id="SSF53335">
    <property type="entry name" value="S-adenosyl-L-methionine-dependent methyltransferases"/>
    <property type="match status" value="1"/>
</dbReference>
<dbReference type="EMBL" id="CM000780">
    <property type="protein sequence ID" value="AQK58155.1"/>
    <property type="molecule type" value="Genomic_DNA"/>
</dbReference>
<reference evidence="5" key="2">
    <citation type="submission" date="2015-12" db="EMBL/GenBank/DDBJ databases">
        <title>Update maize B73 reference genome by single molecule sequencing technologies.</title>
        <authorList>
            <consortium name="Maize Genome Sequencing Project"/>
            <person name="Ware D."/>
        </authorList>
    </citation>
    <scope>NUCLEOTIDE SEQUENCE</scope>
    <source>
        <tissue evidence="5">Seedling</tissue>
    </source>
</reference>
<dbReference type="Gramene" id="Zm00001eb199390_T001">
    <property type="protein sequence ID" value="Zm00001eb199390_P001"/>
    <property type="gene ID" value="Zm00001eb199390"/>
</dbReference>
<reference evidence="6" key="4">
    <citation type="submission" date="2021-05" db="UniProtKB">
        <authorList>
            <consortium name="EnsemblPlants"/>
        </authorList>
    </citation>
    <scope>IDENTIFICATION</scope>
    <source>
        <strain evidence="6">cv. B73</strain>
    </source>
</reference>